<dbReference type="EnsemblMetazoa" id="G20483.2">
    <property type="protein sequence ID" value="G20483.2:cds"/>
    <property type="gene ID" value="G20483"/>
</dbReference>
<keyword evidence="5 11" id="KW-0328">Glycosyltransferase</keyword>
<evidence type="ECO:0000256" key="3">
    <source>
        <dbReference type="ARBA" id="ARBA00011886"/>
    </source>
</evidence>
<evidence type="ECO:0000256" key="12">
    <source>
        <dbReference type="PIRSR" id="PIRSR000477-2"/>
    </source>
</evidence>
<evidence type="ECO:0000313" key="15">
    <source>
        <dbReference type="Proteomes" id="UP000005408"/>
    </source>
</evidence>
<dbReference type="PANTHER" id="PTHR11904:SF9">
    <property type="entry name" value="PURINE NUCLEOSIDE PHOSPHORYLASE-RELATED"/>
    <property type="match status" value="1"/>
</dbReference>
<dbReference type="FunFam" id="3.40.50.1580:FF:000004">
    <property type="entry name" value="Purine nucleoside phosphorylase"/>
    <property type="match status" value="1"/>
</dbReference>
<dbReference type="PIRSF" id="PIRSF000477">
    <property type="entry name" value="PurNPase"/>
    <property type="match status" value="1"/>
</dbReference>
<evidence type="ECO:0000256" key="8">
    <source>
        <dbReference type="ARBA" id="ARBA00023929"/>
    </source>
</evidence>
<dbReference type="Proteomes" id="UP000005408">
    <property type="component" value="Unassembled WGS sequence"/>
</dbReference>
<feature type="binding site" evidence="12">
    <location>
        <position position="265"/>
    </location>
    <ligand>
        <name>phosphate</name>
        <dbReference type="ChEBI" id="CHEBI:43474"/>
    </ligand>
</feature>
<dbReference type="EnsemblMetazoa" id="G20483.1">
    <property type="protein sequence ID" value="G20483.1:cds"/>
    <property type="gene ID" value="G20483"/>
</dbReference>
<feature type="domain" description="Nucleoside phosphorylase" evidence="13">
    <location>
        <begin position="71"/>
        <end position="325"/>
    </location>
</feature>
<evidence type="ECO:0000256" key="7">
    <source>
        <dbReference type="ARBA" id="ARBA00023918"/>
    </source>
</evidence>
<feature type="binding site" evidence="12">
    <location>
        <begin position="129"/>
        <end position="131"/>
    </location>
    <ligand>
        <name>phosphate</name>
        <dbReference type="ChEBI" id="CHEBI:43474"/>
    </ligand>
</feature>
<dbReference type="CDD" id="cd09009">
    <property type="entry name" value="PNP-EcPNPII_like"/>
    <property type="match status" value="1"/>
</dbReference>
<comment type="catalytic activity">
    <reaction evidence="8">
        <text>2'-deoxyguanosine + phosphate = 2-deoxy-alpha-D-ribose 1-phosphate + guanine</text>
        <dbReference type="Rhea" id="RHEA:27738"/>
        <dbReference type="ChEBI" id="CHEBI:16235"/>
        <dbReference type="ChEBI" id="CHEBI:17172"/>
        <dbReference type="ChEBI" id="CHEBI:43474"/>
        <dbReference type="ChEBI" id="CHEBI:57259"/>
        <dbReference type="EC" id="2.4.2.1"/>
    </reaction>
</comment>
<keyword evidence="15" id="KW-1185">Reference proteome</keyword>
<dbReference type="NCBIfam" id="TIGR01697">
    <property type="entry name" value="PNPH-PUNA-XAPA"/>
    <property type="match status" value="1"/>
</dbReference>
<dbReference type="PANTHER" id="PTHR11904">
    <property type="entry name" value="METHYLTHIOADENOSINE/PURINE NUCLEOSIDE PHOSPHORYLASE"/>
    <property type="match status" value="1"/>
</dbReference>
<dbReference type="GO" id="GO:0004731">
    <property type="term" value="F:purine-nucleoside phosphorylase activity"/>
    <property type="evidence" value="ECO:0007669"/>
    <property type="project" value="UniProtKB-EC"/>
</dbReference>
<evidence type="ECO:0000256" key="1">
    <source>
        <dbReference type="ARBA" id="ARBA00005058"/>
    </source>
</evidence>
<dbReference type="InterPro" id="IPR000845">
    <property type="entry name" value="Nucleoside_phosphorylase_d"/>
</dbReference>
<evidence type="ECO:0000256" key="5">
    <source>
        <dbReference type="ARBA" id="ARBA00022676"/>
    </source>
</evidence>
<dbReference type="GO" id="GO:0005737">
    <property type="term" value="C:cytoplasm"/>
    <property type="evidence" value="ECO:0007669"/>
    <property type="project" value="TreeGrafter"/>
</dbReference>
<evidence type="ECO:0000256" key="10">
    <source>
        <dbReference type="ARBA" id="ARBA00023970"/>
    </source>
</evidence>
<reference evidence="14" key="1">
    <citation type="submission" date="2022-08" db="UniProtKB">
        <authorList>
            <consortium name="EnsemblMetazoa"/>
        </authorList>
    </citation>
    <scope>IDENTIFICATION</scope>
    <source>
        <strain evidence="14">05x7-T-G4-1.051#20</strain>
    </source>
</reference>
<protein>
    <recommendedName>
        <fullName evidence="4 11">Purine nucleoside phosphorylase</fullName>
        <ecNumber evidence="3 11">2.4.2.1</ecNumber>
    </recommendedName>
    <alternativeName>
        <fullName evidence="11">Inosine-guanosine phosphorylase</fullName>
    </alternativeName>
</protein>
<dbReference type="InterPro" id="IPR011270">
    <property type="entry name" value="Pur_Nuc_Pase_Ino/Guo-sp"/>
</dbReference>
<dbReference type="AlphaFoldDB" id="A0A8W8JPI8"/>
<dbReference type="Gene3D" id="3.40.50.1580">
    <property type="entry name" value="Nucleoside phosphorylase domain"/>
    <property type="match status" value="1"/>
</dbReference>
<name>A0A8W8JPI8_MAGGI</name>
<comment type="function">
    <text evidence="11">The purine nucleoside phosphorylases catalyze the phosphorolytic breakdown of the N-glycosidic bond in the beta-(deoxy)ribonucleoside molecules, with the formation of the corresponding free purine bases and pentose-1-phosphate.</text>
</comment>
<dbReference type="EnsemblMetazoa" id="G20483.6">
    <property type="protein sequence ID" value="G20483.6:cds"/>
    <property type="gene ID" value="G20483"/>
</dbReference>
<comment type="catalytic activity">
    <reaction evidence="7">
        <text>inosine + phosphate = alpha-D-ribose 1-phosphate + hypoxanthine</text>
        <dbReference type="Rhea" id="RHEA:27646"/>
        <dbReference type="ChEBI" id="CHEBI:17368"/>
        <dbReference type="ChEBI" id="CHEBI:17596"/>
        <dbReference type="ChEBI" id="CHEBI:43474"/>
        <dbReference type="ChEBI" id="CHEBI:57720"/>
        <dbReference type="EC" id="2.4.2.1"/>
    </reaction>
</comment>
<dbReference type="GO" id="GO:0009116">
    <property type="term" value="P:nucleoside metabolic process"/>
    <property type="evidence" value="ECO:0007669"/>
    <property type="project" value="InterPro"/>
</dbReference>
<dbReference type="NCBIfam" id="NF006054">
    <property type="entry name" value="PRK08202.1"/>
    <property type="match status" value="1"/>
</dbReference>
<dbReference type="SUPFAM" id="SSF53167">
    <property type="entry name" value="Purine and uridine phosphorylases"/>
    <property type="match status" value="1"/>
</dbReference>
<evidence type="ECO:0000256" key="4">
    <source>
        <dbReference type="ARBA" id="ARBA00013834"/>
    </source>
</evidence>
<dbReference type="InterPro" id="IPR035994">
    <property type="entry name" value="Nucleoside_phosphorylase_sf"/>
</dbReference>
<comment type="similarity">
    <text evidence="2 11">Belongs to the PNP/MTAP phosphorylase family.</text>
</comment>
<evidence type="ECO:0000259" key="13">
    <source>
        <dbReference type="Pfam" id="PF01048"/>
    </source>
</evidence>
<feature type="binding site" evidence="12">
    <location>
        <position position="161"/>
    </location>
    <ligand>
        <name>phosphate</name>
        <dbReference type="ChEBI" id="CHEBI:43474"/>
    </ligand>
</feature>
<dbReference type="Pfam" id="PF01048">
    <property type="entry name" value="PNP_UDP_1"/>
    <property type="match status" value="1"/>
</dbReference>
<comment type="pathway">
    <text evidence="1 11">Purine metabolism; purine nucleoside salvage.</text>
</comment>
<feature type="binding site" evidence="12">
    <location>
        <position position="78"/>
    </location>
    <ligand>
        <name>phosphate</name>
        <dbReference type="ChEBI" id="CHEBI:43474"/>
    </ligand>
</feature>
<accession>A0A8W8JPI8</accession>
<feature type="binding site" evidence="12">
    <location>
        <position position="109"/>
    </location>
    <ligand>
        <name>phosphate</name>
        <dbReference type="ChEBI" id="CHEBI:43474"/>
    </ligand>
</feature>
<proteinExistence type="inferred from homology"/>
<keyword evidence="6 11" id="KW-0808">Transferase</keyword>
<feature type="binding site" evidence="12">
    <location>
        <position position="288"/>
    </location>
    <ligand>
        <name>a purine D-ribonucleoside</name>
        <dbReference type="ChEBI" id="CHEBI:142355"/>
    </ligand>
</feature>
<evidence type="ECO:0000256" key="9">
    <source>
        <dbReference type="ARBA" id="ARBA00023950"/>
    </source>
</evidence>
<evidence type="ECO:0000313" key="14">
    <source>
        <dbReference type="EnsemblMetazoa" id="G20483.1:cds"/>
    </source>
</evidence>
<organism evidence="14 15">
    <name type="scientific">Magallana gigas</name>
    <name type="common">Pacific oyster</name>
    <name type="synonym">Crassostrea gigas</name>
    <dbReference type="NCBI Taxonomy" id="29159"/>
    <lineage>
        <taxon>Eukaryota</taxon>
        <taxon>Metazoa</taxon>
        <taxon>Spiralia</taxon>
        <taxon>Lophotrochozoa</taxon>
        <taxon>Mollusca</taxon>
        <taxon>Bivalvia</taxon>
        <taxon>Autobranchia</taxon>
        <taxon>Pteriomorphia</taxon>
        <taxon>Ostreida</taxon>
        <taxon>Ostreoidea</taxon>
        <taxon>Ostreidae</taxon>
        <taxon>Magallana</taxon>
    </lineage>
</organism>
<comment type="catalytic activity">
    <reaction evidence="10">
        <text>guanosine + phosphate = alpha-D-ribose 1-phosphate + guanine</text>
        <dbReference type="Rhea" id="RHEA:13233"/>
        <dbReference type="ChEBI" id="CHEBI:16235"/>
        <dbReference type="ChEBI" id="CHEBI:16750"/>
        <dbReference type="ChEBI" id="CHEBI:43474"/>
        <dbReference type="ChEBI" id="CHEBI:57720"/>
        <dbReference type="EC" id="2.4.2.1"/>
    </reaction>
</comment>
<dbReference type="InterPro" id="IPR011268">
    <property type="entry name" value="Purine_phosphorylase"/>
</dbReference>
<comment type="catalytic activity">
    <reaction evidence="9">
        <text>2'-deoxyinosine + phosphate = 2-deoxy-alpha-D-ribose 1-phosphate + hypoxanthine</text>
        <dbReference type="Rhea" id="RHEA:27750"/>
        <dbReference type="ChEBI" id="CHEBI:17368"/>
        <dbReference type="ChEBI" id="CHEBI:28997"/>
        <dbReference type="ChEBI" id="CHEBI:43474"/>
        <dbReference type="ChEBI" id="CHEBI:57259"/>
        <dbReference type="EC" id="2.4.2.1"/>
    </reaction>
</comment>
<evidence type="ECO:0000256" key="2">
    <source>
        <dbReference type="ARBA" id="ARBA00006751"/>
    </source>
</evidence>
<sequence>MSTTVIRKNGVLEHINGVPNRKRNREHINGVANGKRRKIKGIDTPQSNQGSLEEVEALATLISGKIKHAPKVGIVCGSGLGGLGEMVEDKQIIKYSELDGFPVSTVPGHLGQFVFGLLNGTPVMLMQGRVHVYEGYPLHRVVLPIRVMWKMGVKTLFLTNAAGGINPEYKVGDVMIMKDHLNLPGFCGVNPLMGINDDRIGPRFPPMSDAYNKKYRDIAKETAKELGFNDFIREGVYSFLTGPTFETVTECRLLRLLGSDATGMSTVPEAIVARHCGMEVLAMSLITNCCVMEFDSDQKANHEEVLETGKARSKDMQKLISKIVEKIAS</sequence>
<dbReference type="EC" id="2.4.2.1" evidence="3 11"/>
<dbReference type="NCBIfam" id="TIGR01700">
    <property type="entry name" value="PNPH"/>
    <property type="match status" value="1"/>
</dbReference>
<feature type="binding site" evidence="12">
    <location>
        <position position="246"/>
    </location>
    <ligand>
        <name>a purine D-ribonucleoside</name>
        <dbReference type="ChEBI" id="CHEBI:142355"/>
    </ligand>
</feature>
<evidence type="ECO:0000256" key="6">
    <source>
        <dbReference type="ARBA" id="ARBA00022679"/>
    </source>
</evidence>
<evidence type="ECO:0000256" key="11">
    <source>
        <dbReference type="PIRNR" id="PIRNR000477"/>
    </source>
</evidence>